<dbReference type="PANTHER" id="PTHR36834:SF1">
    <property type="entry name" value="INTEGRAL MEMBRANE PROTEIN"/>
    <property type="match status" value="1"/>
</dbReference>
<feature type="transmembrane region" description="Helical" evidence="1">
    <location>
        <begin position="243"/>
        <end position="266"/>
    </location>
</feature>
<evidence type="ECO:0000256" key="1">
    <source>
        <dbReference type="SAM" id="Phobius"/>
    </source>
</evidence>
<feature type="transmembrane region" description="Helical" evidence="1">
    <location>
        <begin position="128"/>
        <end position="152"/>
    </location>
</feature>
<dbReference type="EMBL" id="LT629688">
    <property type="protein sequence ID" value="SDE10435.1"/>
    <property type="molecule type" value="Genomic_DNA"/>
</dbReference>
<feature type="transmembrane region" description="Helical" evidence="1">
    <location>
        <begin position="42"/>
        <end position="61"/>
    </location>
</feature>
<dbReference type="Proteomes" id="UP000198546">
    <property type="component" value="Chromosome i"/>
</dbReference>
<feature type="transmembrane region" description="Helical" evidence="1">
    <location>
        <begin position="164"/>
        <end position="181"/>
    </location>
</feature>
<keyword evidence="4" id="KW-1185">Reference proteome</keyword>
<feature type="transmembrane region" description="Helical" evidence="1">
    <location>
        <begin position="100"/>
        <end position="121"/>
    </location>
</feature>
<feature type="transmembrane region" description="Helical" evidence="1">
    <location>
        <begin position="6"/>
        <end position="30"/>
    </location>
</feature>
<evidence type="ECO:0000259" key="2">
    <source>
        <dbReference type="Pfam" id="PF04892"/>
    </source>
</evidence>
<keyword evidence="1" id="KW-0812">Transmembrane</keyword>
<name>A0A1G7A8Q1_9ACTN</name>
<reference evidence="3 4" key="1">
    <citation type="submission" date="2016-10" db="EMBL/GenBank/DDBJ databases">
        <authorList>
            <person name="de Groot N.N."/>
        </authorList>
    </citation>
    <scope>NUCLEOTIDE SEQUENCE [LARGE SCALE GENOMIC DNA]</scope>
    <source>
        <strain evidence="3 4">MON 2.2</strain>
    </source>
</reference>
<dbReference type="PANTHER" id="PTHR36834">
    <property type="entry name" value="MEMBRANE PROTEIN-RELATED"/>
    <property type="match status" value="1"/>
</dbReference>
<dbReference type="RefSeq" id="WP_197679029.1">
    <property type="nucleotide sequence ID" value="NZ_LT629688.1"/>
</dbReference>
<protein>
    <submittedName>
        <fullName evidence="3">VanZ like family protein</fullName>
    </submittedName>
</protein>
<evidence type="ECO:0000313" key="3">
    <source>
        <dbReference type="EMBL" id="SDE10435.1"/>
    </source>
</evidence>
<proteinExistence type="predicted"/>
<evidence type="ECO:0000313" key="4">
    <source>
        <dbReference type="Proteomes" id="UP000198546"/>
    </source>
</evidence>
<feature type="domain" description="VanZ-like" evidence="2">
    <location>
        <begin position="49"/>
        <end position="179"/>
    </location>
</feature>
<keyword evidence="1" id="KW-1133">Transmembrane helix</keyword>
<accession>A0A1G7A8Q1</accession>
<gene>
    <name evidence="3" type="ORF">SAMN04489747_2524</name>
</gene>
<dbReference type="InterPro" id="IPR006976">
    <property type="entry name" value="VanZ-like"/>
</dbReference>
<dbReference type="Pfam" id="PF04892">
    <property type="entry name" value="VanZ"/>
    <property type="match status" value="1"/>
</dbReference>
<feature type="transmembrane region" description="Helical" evidence="1">
    <location>
        <begin position="206"/>
        <end position="231"/>
    </location>
</feature>
<dbReference type="InterPro" id="IPR053150">
    <property type="entry name" value="Teicoplanin_resist-assoc"/>
</dbReference>
<sequence>MSGILTSALAAVLLGAFVGAALFVPFVAASYRWRGGLSTRRLLLWFAALVYFWAIWTYTLLPLPSPDAVRCAGTNVRLGAFLDDIGEAISGPGTALTAPGVLQVVLNVALFVPLGFLLRVLGRRGVPAAGLVGLALSLLVELTQLTGVWGAYRCAYRVFDVDDLFLNTVGAVVGSLLALAVPRRPRGGGGDPAADRPRPVTRRRRAVGMACDGLGVYSVIFSVGLLVQLWLELVAKDPAAVAAGTSASFIGTSVGVGAWLAVVLTTGRSVGDHAVQVRFTRGALPEWLARVVRFAAGAGGYAALAALPTPWSTLALLLLVTTLVLLLVFPDGRALPGAVGGRRVVDEPTRR</sequence>
<organism evidence="3 4">
    <name type="scientific">Auraticoccus monumenti</name>
    <dbReference type="NCBI Taxonomy" id="675864"/>
    <lineage>
        <taxon>Bacteria</taxon>
        <taxon>Bacillati</taxon>
        <taxon>Actinomycetota</taxon>
        <taxon>Actinomycetes</taxon>
        <taxon>Propionibacteriales</taxon>
        <taxon>Propionibacteriaceae</taxon>
        <taxon>Auraticoccus</taxon>
    </lineage>
</organism>
<feature type="transmembrane region" description="Helical" evidence="1">
    <location>
        <begin position="311"/>
        <end position="329"/>
    </location>
</feature>
<dbReference type="STRING" id="675864.SAMN04489747_2524"/>
<keyword evidence="1" id="KW-0472">Membrane</keyword>
<dbReference type="AlphaFoldDB" id="A0A1G7A8Q1"/>